<protein>
    <recommendedName>
        <fullName evidence="4">Ferrochelatase</fullName>
    </recommendedName>
</protein>
<dbReference type="OrthoDB" id="9803192at2"/>
<dbReference type="Pfam" id="PF00762">
    <property type="entry name" value="Ferrochelatase"/>
    <property type="match status" value="1"/>
</dbReference>
<keyword evidence="1" id="KW-0812">Transmembrane</keyword>
<dbReference type="STRING" id="716816.BST96_02170"/>
<dbReference type="GO" id="GO:0004325">
    <property type="term" value="F:ferrochelatase activity"/>
    <property type="evidence" value="ECO:0007669"/>
    <property type="project" value="InterPro"/>
</dbReference>
<sequence length="508" mass="58321">MKLWQKVGISTLSVIGLSAVALYATYQVKNQPAELQEPNYYSYYQEQDTRPEGKVGIYISQMILPEKYDEEVYYNVFFKPLKIIPWPIRELLKIDSGTPLYDTKRYFELEEFTPTQLVDHNGNSSDIDGISYVEKYHQGKISFVKGSDAATPGYFLYKERDAGMPTKAAAFMAKAQVYYHNEGAGLVDGRVPEEAGIKALVAETMKQVGAKYDDVDWRWANTEKYTEARRAMFELLDGGANTIVFAPPRPIMSHYEEFNASVRLGMEYISEWEEQNQKTIKTIIAPQLADFPELRQAYLDLLRDQIAAIPKDKSVKVVASFHGMPWEMVSNEAWLQLSKPYLSAMQSDIDNILNKEKGFARTEVVICQDYFAEMTDMYQSTNEAFWQGIEEDYDYVINLPVEFITENTDTLFAHALMNFQGFEGFDVYEPIDYQNWNEPLVRTFKQDGTTIIYTSVPVGKYRAPVVEAHFKSIDSILSQGLAPSPMWQMKNAESIAQMRDKKSLRFEI</sequence>
<evidence type="ECO:0000313" key="3">
    <source>
        <dbReference type="Proteomes" id="UP000193450"/>
    </source>
</evidence>
<dbReference type="Proteomes" id="UP000193450">
    <property type="component" value="Chromosome"/>
</dbReference>
<keyword evidence="1" id="KW-0472">Membrane</keyword>
<dbReference type="AlphaFoldDB" id="A0A1X9NAR4"/>
<dbReference type="SUPFAM" id="SSF53800">
    <property type="entry name" value="Chelatase"/>
    <property type="match status" value="1"/>
</dbReference>
<gene>
    <name evidence="2" type="ORF">BST96_02170</name>
</gene>
<proteinExistence type="predicted"/>
<name>A0A1X9NAR4_9GAMM</name>
<dbReference type="InterPro" id="IPR001015">
    <property type="entry name" value="Ferrochelatase"/>
</dbReference>
<accession>A0A1X9NAR4</accession>
<evidence type="ECO:0008006" key="4">
    <source>
        <dbReference type="Google" id="ProtNLM"/>
    </source>
</evidence>
<organism evidence="2 3">
    <name type="scientific">Oceanicoccus sagamiensis</name>
    <dbReference type="NCBI Taxonomy" id="716816"/>
    <lineage>
        <taxon>Bacteria</taxon>
        <taxon>Pseudomonadati</taxon>
        <taxon>Pseudomonadota</taxon>
        <taxon>Gammaproteobacteria</taxon>
        <taxon>Cellvibrionales</taxon>
        <taxon>Spongiibacteraceae</taxon>
        <taxon>Oceanicoccus</taxon>
    </lineage>
</organism>
<dbReference type="RefSeq" id="WP_085757109.1">
    <property type="nucleotide sequence ID" value="NZ_CP019343.1"/>
</dbReference>
<dbReference type="Gene3D" id="3.40.50.1400">
    <property type="match status" value="2"/>
</dbReference>
<dbReference type="GO" id="GO:0006783">
    <property type="term" value="P:heme biosynthetic process"/>
    <property type="evidence" value="ECO:0007669"/>
    <property type="project" value="InterPro"/>
</dbReference>
<keyword evidence="3" id="KW-1185">Reference proteome</keyword>
<feature type="transmembrane region" description="Helical" evidence="1">
    <location>
        <begin position="7"/>
        <end position="26"/>
    </location>
</feature>
<keyword evidence="1" id="KW-1133">Transmembrane helix</keyword>
<evidence type="ECO:0000256" key="1">
    <source>
        <dbReference type="SAM" id="Phobius"/>
    </source>
</evidence>
<dbReference type="KEGG" id="osg:BST96_02170"/>
<dbReference type="EMBL" id="CP019343">
    <property type="protein sequence ID" value="ARN73015.1"/>
    <property type="molecule type" value="Genomic_DNA"/>
</dbReference>
<reference evidence="2 3" key="1">
    <citation type="submission" date="2016-11" db="EMBL/GenBank/DDBJ databases">
        <title>Trade-off between light-utilization and light-protection in marine flavobacteria.</title>
        <authorList>
            <person name="Kumagai Y."/>
        </authorList>
    </citation>
    <scope>NUCLEOTIDE SEQUENCE [LARGE SCALE GENOMIC DNA]</scope>
    <source>
        <strain evidence="2 3">NBRC 107125</strain>
    </source>
</reference>
<evidence type="ECO:0000313" key="2">
    <source>
        <dbReference type="EMBL" id="ARN73015.1"/>
    </source>
</evidence>